<feature type="non-terminal residue" evidence="1">
    <location>
        <position position="77"/>
    </location>
</feature>
<evidence type="ECO:0000313" key="1">
    <source>
        <dbReference type="EMBL" id="MCO1337224.1"/>
    </source>
</evidence>
<dbReference type="EMBL" id="JALBWM010000526">
    <property type="protein sequence ID" value="MCO1337224.1"/>
    <property type="molecule type" value="Genomic_DNA"/>
</dbReference>
<keyword evidence="2" id="KW-1185">Reference proteome</keyword>
<evidence type="ECO:0000313" key="2">
    <source>
        <dbReference type="Proteomes" id="UP001139028"/>
    </source>
</evidence>
<dbReference type="AlphaFoldDB" id="A0A9X2ESW9"/>
<organism evidence="1 2">
    <name type="scientific">Microbulbifer okhotskensis</name>
    <dbReference type="NCBI Taxonomy" id="2926617"/>
    <lineage>
        <taxon>Bacteria</taxon>
        <taxon>Pseudomonadati</taxon>
        <taxon>Pseudomonadota</taxon>
        <taxon>Gammaproteobacteria</taxon>
        <taxon>Cellvibrionales</taxon>
        <taxon>Microbulbiferaceae</taxon>
        <taxon>Microbulbifer</taxon>
    </lineage>
</organism>
<dbReference type="RefSeq" id="WP_252473508.1">
    <property type="nucleotide sequence ID" value="NZ_JALBWM010000526.1"/>
</dbReference>
<protein>
    <submittedName>
        <fullName evidence="1">Uncharacterized protein</fullName>
    </submittedName>
</protein>
<dbReference type="Proteomes" id="UP001139028">
    <property type="component" value="Unassembled WGS sequence"/>
</dbReference>
<comment type="caution">
    <text evidence="1">The sequence shown here is derived from an EMBL/GenBank/DDBJ whole genome shotgun (WGS) entry which is preliminary data.</text>
</comment>
<name>A0A9X2ESW9_9GAMM</name>
<sequence>LIATVRVTRLTDNARIIAATGQQEGHIGVGKQVDFVYRTPGRDMVPLRADRKDGHADIGQRYRPVADAKMPFREVII</sequence>
<accession>A0A9X2ESW9</accession>
<reference evidence="1" key="1">
    <citation type="journal article" date="2022" name="Arch. Microbiol.">
        <title>Microbulbifer okhotskensis sp. nov., isolated from a deep bottom sediment of the Okhotsk Sea.</title>
        <authorList>
            <person name="Romanenko L."/>
            <person name="Kurilenko V."/>
            <person name="Otstavnykh N."/>
            <person name="Velansky P."/>
            <person name="Isaeva M."/>
            <person name="Mikhailov V."/>
        </authorList>
    </citation>
    <scope>NUCLEOTIDE SEQUENCE</scope>
    <source>
        <strain evidence="1">OS29</strain>
    </source>
</reference>
<proteinExistence type="predicted"/>
<gene>
    <name evidence="1" type="ORF">MO867_23165</name>
</gene>
<feature type="non-terminal residue" evidence="1">
    <location>
        <position position="1"/>
    </location>
</feature>